<dbReference type="EMBL" id="MN740283">
    <property type="protein sequence ID" value="QHT97604.1"/>
    <property type="molecule type" value="Genomic_DNA"/>
</dbReference>
<reference evidence="3" key="1">
    <citation type="journal article" date="2020" name="Nature">
        <title>Giant virus diversity and host interactions through global metagenomics.</title>
        <authorList>
            <person name="Schulz F."/>
            <person name="Roux S."/>
            <person name="Paez-Espino D."/>
            <person name="Jungbluth S."/>
            <person name="Walsh D.A."/>
            <person name="Denef V.J."/>
            <person name="McMahon K.D."/>
            <person name="Konstantinidis K.T."/>
            <person name="Eloe-Fadrosh E.A."/>
            <person name="Kyrpides N.C."/>
            <person name="Woyke T."/>
        </authorList>
    </citation>
    <scope>NUCLEOTIDE SEQUENCE</scope>
    <source>
        <strain evidence="3">GVMAG-M-3300025572-1</strain>
    </source>
</reference>
<keyword evidence="1" id="KW-0812">Transmembrane</keyword>
<feature type="domain" description="4Fe-4S ferredoxin-type" evidence="2">
    <location>
        <begin position="140"/>
        <end position="170"/>
    </location>
</feature>
<proteinExistence type="predicted"/>
<dbReference type="PANTHER" id="PTHR34859">
    <property type="entry name" value="UNNAMED PRODUCT"/>
    <property type="match status" value="1"/>
</dbReference>
<evidence type="ECO:0000256" key="1">
    <source>
        <dbReference type="SAM" id="Phobius"/>
    </source>
</evidence>
<keyword evidence="1" id="KW-1133">Transmembrane helix</keyword>
<protein>
    <recommendedName>
        <fullName evidence="2">4Fe-4S ferredoxin-type domain-containing protein</fullName>
    </recommendedName>
</protein>
<evidence type="ECO:0000259" key="2">
    <source>
        <dbReference type="PROSITE" id="PS51379"/>
    </source>
</evidence>
<organism evidence="3">
    <name type="scientific">viral metagenome</name>
    <dbReference type="NCBI Taxonomy" id="1070528"/>
    <lineage>
        <taxon>unclassified sequences</taxon>
        <taxon>metagenomes</taxon>
        <taxon>organismal metagenomes</taxon>
    </lineage>
</organism>
<dbReference type="PROSITE" id="PS51379">
    <property type="entry name" value="4FE4S_FER_2"/>
    <property type="match status" value="1"/>
</dbReference>
<dbReference type="PANTHER" id="PTHR34859:SF2">
    <property type="entry name" value="LYSM DOMAIN-CONTAINING PROTEIN"/>
    <property type="match status" value="1"/>
</dbReference>
<accession>A0A6C0IWA9</accession>
<dbReference type="InterPro" id="IPR017896">
    <property type="entry name" value="4Fe4S_Fe-S-bd"/>
</dbReference>
<dbReference type="AlphaFoldDB" id="A0A6C0IWA9"/>
<evidence type="ECO:0000313" key="3">
    <source>
        <dbReference type="EMBL" id="QHT97604.1"/>
    </source>
</evidence>
<feature type="transmembrane region" description="Helical" evidence="1">
    <location>
        <begin position="247"/>
        <end position="270"/>
    </location>
</feature>
<sequence length="292" mass="30983">MGNCPKGQEKQAGLCYTPCEEGYTGVGPLCWRNCPSDFTDTGTGCTKPTYTRGAGTIPTGCPEGQENDAGLCYPKCREGYKGVGPVCWGVCPPGFTDIGAFCQKPAAYGRGAGFVSEQLCLNSNDHGAKTNGCEKYGLLWYPKCDPNYHAVGCCICSPNCPAGWTDTGTGCTKPSYGRGVGTVPSQCPEGQENQAGLCYEKCKENYTGAGPVCWGDCPPGMTDIGAFCQKDTINRGAGTIPPISIPWWLWAIPLIIVLLLIGGFIVRVIFSNRKPPPAVVNISQAPELRPLL</sequence>
<name>A0A6C0IWA9_9ZZZZ</name>
<keyword evidence="1" id="KW-0472">Membrane</keyword>